<reference evidence="2 3" key="1">
    <citation type="submission" date="2017-03" db="EMBL/GenBank/DDBJ databases">
        <title>WGS assembly of Porphyra umbilicalis.</title>
        <authorList>
            <person name="Brawley S.H."/>
            <person name="Blouin N.A."/>
            <person name="Ficko-Blean E."/>
            <person name="Wheeler G.L."/>
            <person name="Lohr M."/>
            <person name="Goodson H.V."/>
            <person name="Jenkins J.W."/>
            <person name="Blaby-Haas C.E."/>
            <person name="Helliwell K.E."/>
            <person name="Chan C."/>
            <person name="Marriage T."/>
            <person name="Bhattacharya D."/>
            <person name="Klein A.S."/>
            <person name="Badis Y."/>
            <person name="Brodie J."/>
            <person name="Cao Y."/>
            <person name="Collen J."/>
            <person name="Dittami S.M."/>
            <person name="Gachon C.M."/>
            <person name="Green B.R."/>
            <person name="Karpowicz S."/>
            <person name="Kim J.W."/>
            <person name="Kudahl U."/>
            <person name="Lin S."/>
            <person name="Michel G."/>
            <person name="Mittag M."/>
            <person name="Olson B.J."/>
            <person name="Pangilinan J."/>
            <person name="Peng Y."/>
            <person name="Qiu H."/>
            <person name="Shu S."/>
            <person name="Singer J.T."/>
            <person name="Smith A.G."/>
            <person name="Sprecher B.N."/>
            <person name="Wagner V."/>
            <person name="Wang W."/>
            <person name="Wang Z.-Y."/>
            <person name="Yan J."/>
            <person name="Yarish C."/>
            <person name="Zoeuner-Riek S."/>
            <person name="Zhuang Y."/>
            <person name="Zou Y."/>
            <person name="Lindquist E.A."/>
            <person name="Grimwood J."/>
            <person name="Barry K."/>
            <person name="Rokhsar D.S."/>
            <person name="Schmutz J."/>
            <person name="Stiller J.W."/>
            <person name="Grossman A.R."/>
            <person name="Prochnik S.E."/>
        </authorList>
    </citation>
    <scope>NUCLEOTIDE SEQUENCE [LARGE SCALE GENOMIC DNA]</scope>
    <source>
        <strain evidence="2">4086291</strain>
    </source>
</reference>
<gene>
    <name evidence="2" type="ORF">BU14_0051s0041</name>
</gene>
<protein>
    <submittedName>
        <fullName evidence="2">Uncharacterized protein</fullName>
    </submittedName>
</protein>
<proteinExistence type="predicted"/>
<feature type="compositionally biased region" description="Basic residues" evidence="1">
    <location>
        <begin position="139"/>
        <end position="148"/>
    </location>
</feature>
<sequence>MRFGGGGCPGRARTSAAACGPRPARARGDGTDAALRAVRAGAVGVRGRAASLFFVVAFSARGPTRAAPRGAAPRRRHAGRGRTAPRRCRAAARPGLPHRPRAAPVDGRPGRPCGAPLVSVERRAAAAAGAAATDGGRARAARRARGRRAGPLATPS</sequence>
<organism evidence="2 3">
    <name type="scientific">Porphyra umbilicalis</name>
    <name type="common">Purple laver</name>
    <name type="synonym">Red alga</name>
    <dbReference type="NCBI Taxonomy" id="2786"/>
    <lineage>
        <taxon>Eukaryota</taxon>
        <taxon>Rhodophyta</taxon>
        <taxon>Bangiophyceae</taxon>
        <taxon>Bangiales</taxon>
        <taxon>Bangiaceae</taxon>
        <taxon>Porphyra</taxon>
    </lineage>
</organism>
<feature type="compositionally biased region" description="Basic residues" evidence="1">
    <location>
        <begin position="72"/>
        <end position="101"/>
    </location>
</feature>
<feature type="region of interest" description="Disordered" evidence="1">
    <location>
        <begin position="1"/>
        <end position="30"/>
    </location>
</feature>
<dbReference type="Proteomes" id="UP000218209">
    <property type="component" value="Unassembled WGS sequence"/>
</dbReference>
<accession>A0A1X6PI29</accession>
<dbReference type="EMBL" id="KV918774">
    <property type="protein sequence ID" value="OSX80521.1"/>
    <property type="molecule type" value="Genomic_DNA"/>
</dbReference>
<keyword evidence="3" id="KW-1185">Reference proteome</keyword>
<name>A0A1X6PI29_PORUM</name>
<evidence type="ECO:0000256" key="1">
    <source>
        <dbReference type="SAM" id="MobiDB-lite"/>
    </source>
</evidence>
<feature type="compositionally biased region" description="Low complexity" evidence="1">
    <location>
        <begin position="125"/>
        <end position="135"/>
    </location>
</feature>
<evidence type="ECO:0000313" key="2">
    <source>
        <dbReference type="EMBL" id="OSX80521.1"/>
    </source>
</evidence>
<feature type="region of interest" description="Disordered" evidence="1">
    <location>
        <begin position="63"/>
        <end position="156"/>
    </location>
</feature>
<dbReference type="AlphaFoldDB" id="A0A1X6PI29"/>
<evidence type="ECO:0000313" key="3">
    <source>
        <dbReference type="Proteomes" id="UP000218209"/>
    </source>
</evidence>